<feature type="binding site" evidence="16">
    <location>
        <begin position="6"/>
        <end position="13"/>
    </location>
    <ligand>
        <name>ATP</name>
        <dbReference type="ChEBI" id="CHEBI:30616"/>
    </ligand>
</feature>
<evidence type="ECO:0000313" key="17">
    <source>
        <dbReference type="EMBL" id="HIX45134.1"/>
    </source>
</evidence>
<evidence type="ECO:0000313" key="18">
    <source>
        <dbReference type="Proteomes" id="UP000824246"/>
    </source>
</evidence>
<dbReference type="PANTHER" id="PTHR34265:SF1">
    <property type="entry name" value="TYPE III PANTOTHENATE KINASE"/>
    <property type="match status" value="1"/>
</dbReference>
<evidence type="ECO:0000256" key="6">
    <source>
        <dbReference type="ARBA" id="ARBA00012102"/>
    </source>
</evidence>
<dbReference type="NCBIfam" id="TIGR00671">
    <property type="entry name" value="baf"/>
    <property type="match status" value="1"/>
</dbReference>
<dbReference type="InterPro" id="IPR004619">
    <property type="entry name" value="Type_III_PanK"/>
</dbReference>
<dbReference type="Proteomes" id="UP000824246">
    <property type="component" value="Unassembled WGS sequence"/>
</dbReference>
<keyword evidence="12 16" id="KW-0630">Potassium</keyword>
<dbReference type="AlphaFoldDB" id="A0A9D1VQE5"/>
<dbReference type="GO" id="GO:0005737">
    <property type="term" value="C:cytoplasm"/>
    <property type="evidence" value="ECO:0007669"/>
    <property type="project" value="UniProtKB-SubCell"/>
</dbReference>
<reference evidence="17" key="2">
    <citation type="submission" date="2021-04" db="EMBL/GenBank/DDBJ databases">
        <authorList>
            <person name="Gilroy R."/>
        </authorList>
    </citation>
    <scope>NUCLEOTIDE SEQUENCE</scope>
    <source>
        <strain evidence="17">ChiHjej12B11-16260</strain>
    </source>
</reference>
<keyword evidence="7 16" id="KW-0963">Cytoplasm</keyword>
<evidence type="ECO:0000256" key="14">
    <source>
        <dbReference type="ARBA" id="ARBA00038036"/>
    </source>
</evidence>
<evidence type="ECO:0000256" key="16">
    <source>
        <dbReference type="HAMAP-Rule" id="MF_01274"/>
    </source>
</evidence>
<feature type="binding site" evidence="16">
    <location>
        <position position="88"/>
    </location>
    <ligand>
        <name>substrate</name>
    </ligand>
</feature>
<dbReference type="GO" id="GO:0015937">
    <property type="term" value="P:coenzyme A biosynthetic process"/>
    <property type="evidence" value="ECO:0007669"/>
    <property type="project" value="UniProtKB-UniRule"/>
</dbReference>
<dbReference type="GO" id="GO:0004594">
    <property type="term" value="F:pantothenate kinase activity"/>
    <property type="evidence" value="ECO:0007669"/>
    <property type="project" value="UniProtKB-UniRule"/>
</dbReference>
<feature type="binding site" evidence="16">
    <location>
        <position position="173"/>
    </location>
    <ligand>
        <name>substrate</name>
    </ligand>
</feature>
<dbReference type="EC" id="2.7.1.33" evidence="6 16"/>
<dbReference type="PANTHER" id="PTHR34265">
    <property type="entry name" value="TYPE III PANTOTHENATE KINASE"/>
    <property type="match status" value="1"/>
</dbReference>
<evidence type="ECO:0000256" key="11">
    <source>
        <dbReference type="ARBA" id="ARBA00022840"/>
    </source>
</evidence>
<feature type="active site" description="Proton acceptor" evidence="16">
    <location>
        <position position="97"/>
    </location>
</feature>
<dbReference type="GO" id="GO:0005524">
    <property type="term" value="F:ATP binding"/>
    <property type="evidence" value="ECO:0007669"/>
    <property type="project" value="UniProtKB-UniRule"/>
</dbReference>
<keyword evidence="11 16" id="KW-0067">ATP-binding</keyword>
<protein>
    <recommendedName>
        <fullName evidence="15 16">Type III pantothenate kinase</fullName>
        <ecNumber evidence="6 16">2.7.1.33</ecNumber>
    </recommendedName>
    <alternativeName>
        <fullName evidence="16">PanK-III</fullName>
    </alternativeName>
    <alternativeName>
        <fullName evidence="16">Pantothenic acid kinase</fullName>
    </alternativeName>
</protein>
<evidence type="ECO:0000256" key="13">
    <source>
        <dbReference type="ARBA" id="ARBA00022993"/>
    </source>
</evidence>
<feature type="binding site" evidence="16">
    <location>
        <begin position="95"/>
        <end position="98"/>
    </location>
    <ligand>
        <name>substrate</name>
    </ligand>
</feature>
<keyword evidence="8 16" id="KW-0808">Transferase</keyword>
<evidence type="ECO:0000256" key="9">
    <source>
        <dbReference type="ARBA" id="ARBA00022741"/>
    </source>
</evidence>
<dbReference type="InterPro" id="IPR043129">
    <property type="entry name" value="ATPase_NBD"/>
</dbReference>
<comment type="caution">
    <text evidence="17">The sequence shown here is derived from an EMBL/GenBank/DDBJ whole genome shotgun (WGS) entry which is preliminary data.</text>
</comment>
<keyword evidence="13 16" id="KW-0173">Coenzyme A biosynthesis</keyword>
<proteinExistence type="inferred from homology"/>
<dbReference type="HAMAP" id="MF_01274">
    <property type="entry name" value="Pantothen_kinase_3"/>
    <property type="match status" value="1"/>
</dbReference>
<comment type="subcellular location">
    <subcellularLocation>
        <location evidence="3 16">Cytoplasm</location>
    </subcellularLocation>
</comment>
<evidence type="ECO:0000256" key="15">
    <source>
        <dbReference type="ARBA" id="ARBA00040883"/>
    </source>
</evidence>
<evidence type="ECO:0000256" key="8">
    <source>
        <dbReference type="ARBA" id="ARBA00022679"/>
    </source>
</evidence>
<gene>
    <name evidence="16" type="primary">coaX</name>
    <name evidence="17" type="ORF">H9982_02825</name>
</gene>
<comment type="function">
    <text evidence="16">Catalyzes the phosphorylation of pantothenate (Pan), the first step in CoA biosynthesis.</text>
</comment>
<organism evidence="17 18">
    <name type="scientific">Candidatus Barnesiella excrementipullorum</name>
    <dbReference type="NCBI Taxonomy" id="2838479"/>
    <lineage>
        <taxon>Bacteria</taxon>
        <taxon>Pseudomonadati</taxon>
        <taxon>Bacteroidota</taxon>
        <taxon>Bacteroidia</taxon>
        <taxon>Bacteroidales</taxon>
        <taxon>Barnesiellaceae</taxon>
        <taxon>Barnesiella</taxon>
    </lineage>
</organism>
<dbReference type="Gene3D" id="3.30.420.40">
    <property type="match status" value="2"/>
</dbReference>
<feature type="binding site" evidence="16">
    <location>
        <position position="118"/>
    </location>
    <ligand>
        <name>K(+)</name>
        <dbReference type="ChEBI" id="CHEBI:29103"/>
    </ligand>
</feature>
<keyword evidence="10 16" id="KW-0418">Kinase</keyword>
<comment type="subunit">
    <text evidence="5 16">Homodimer.</text>
</comment>
<name>A0A9D1VQE5_9BACT</name>
<comment type="cofactor">
    <cofactor evidence="2">
        <name>K(+)</name>
        <dbReference type="ChEBI" id="CHEBI:29103"/>
    </cofactor>
</comment>
<keyword evidence="16" id="KW-0479">Metal-binding</keyword>
<accession>A0A9D1VQE5</accession>
<dbReference type="EMBL" id="DXFB01000076">
    <property type="protein sequence ID" value="HIX45134.1"/>
    <property type="molecule type" value="Genomic_DNA"/>
</dbReference>
<comment type="catalytic activity">
    <reaction evidence="1 16">
        <text>(R)-pantothenate + ATP = (R)-4'-phosphopantothenate + ADP + H(+)</text>
        <dbReference type="Rhea" id="RHEA:16373"/>
        <dbReference type="ChEBI" id="CHEBI:10986"/>
        <dbReference type="ChEBI" id="CHEBI:15378"/>
        <dbReference type="ChEBI" id="CHEBI:29032"/>
        <dbReference type="ChEBI" id="CHEBI:30616"/>
        <dbReference type="ChEBI" id="CHEBI:456216"/>
        <dbReference type="EC" id="2.7.1.33"/>
    </reaction>
</comment>
<evidence type="ECO:0000256" key="3">
    <source>
        <dbReference type="ARBA" id="ARBA00004496"/>
    </source>
</evidence>
<evidence type="ECO:0000256" key="10">
    <source>
        <dbReference type="ARBA" id="ARBA00022777"/>
    </source>
</evidence>
<dbReference type="GO" id="GO:0046872">
    <property type="term" value="F:metal ion binding"/>
    <property type="evidence" value="ECO:0007669"/>
    <property type="project" value="UniProtKB-KW"/>
</dbReference>
<evidence type="ECO:0000256" key="5">
    <source>
        <dbReference type="ARBA" id="ARBA00011738"/>
    </source>
</evidence>
<comment type="pathway">
    <text evidence="4 16">Cofactor biosynthesis; coenzyme A biosynthesis; CoA from (R)-pantothenate: step 1/5.</text>
</comment>
<evidence type="ECO:0000256" key="1">
    <source>
        <dbReference type="ARBA" id="ARBA00001206"/>
    </source>
</evidence>
<dbReference type="SUPFAM" id="SSF53067">
    <property type="entry name" value="Actin-like ATPase domain"/>
    <property type="match status" value="2"/>
</dbReference>
<evidence type="ECO:0000256" key="4">
    <source>
        <dbReference type="ARBA" id="ARBA00005225"/>
    </source>
</evidence>
<feature type="binding site" evidence="16">
    <location>
        <position position="121"/>
    </location>
    <ligand>
        <name>ATP</name>
        <dbReference type="ChEBI" id="CHEBI:30616"/>
    </ligand>
</feature>
<dbReference type="CDD" id="cd24015">
    <property type="entry name" value="ASKHA_NBD_PanK-III"/>
    <property type="match status" value="1"/>
</dbReference>
<keyword evidence="9 16" id="KW-0547">Nucleotide-binding</keyword>
<evidence type="ECO:0000256" key="12">
    <source>
        <dbReference type="ARBA" id="ARBA00022958"/>
    </source>
</evidence>
<comment type="similarity">
    <text evidence="14 16">Belongs to the type III pantothenate kinase family.</text>
</comment>
<comment type="cofactor">
    <cofactor evidence="16">
        <name>NH4(+)</name>
        <dbReference type="ChEBI" id="CHEBI:28938"/>
    </cofactor>
    <cofactor evidence="16">
        <name>K(+)</name>
        <dbReference type="ChEBI" id="CHEBI:29103"/>
    </cofactor>
    <text evidence="16">A monovalent cation. Ammonium or potassium.</text>
</comment>
<dbReference type="Pfam" id="PF03309">
    <property type="entry name" value="Pan_kinase"/>
    <property type="match status" value="1"/>
</dbReference>
<reference evidence="17" key="1">
    <citation type="journal article" date="2021" name="PeerJ">
        <title>Extensive microbial diversity within the chicken gut microbiome revealed by metagenomics and culture.</title>
        <authorList>
            <person name="Gilroy R."/>
            <person name="Ravi A."/>
            <person name="Getino M."/>
            <person name="Pursley I."/>
            <person name="Horton D.L."/>
            <person name="Alikhan N.F."/>
            <person name="Baker D."/>
            <person name="Gharbi K."/>
            <person name="Hall N."/>
            <person name="Watson M."/>
            <person name="Adriaenssens E.M."/>
            <person name="Foster-Nyarko E."/>
            <person name="Jarju S."/>
            <person name="Secka A."/>
            <person name="Antonio M."/>
            <person name="Oren A."/>
            <person name="Chaudhuri R.R."/>
            <person name="La Ragione R."/>
            <person name="Hildebrand F."/>
            <person name="Pallen M.J."/>
        </authorList>
    </citation>
    <scope>NUCLEOTIDE SEQUENCE</scope>
    <source>
        <strain evidence="17">ChiHjej12B11-16260</strain>
    </source>
</reference>
<evidence type="ECO:0000256" key="7">
    <source>
        <dbReference type="ARBA" id="ARBA00022490"/>
    </source>
</evidence>
<evidence type="ECO:0000256" key="2">
    <source>
        <dbReference type="ARBA" id="ARBA00001958"/>
    </source>
</evidence>
<sequence>MRLIIDQGNSSIKLTTFEKGIATAGAASESDDAVQFVSNFVKDCPIEATMYCSVRGAYNKPLQEWLQAHAAKAICFDEKTLLPIAIGYRTPHTLGYDRIAAAVGAQTIFPQRNILIIDAGTAITYDLLSADGIFVGGNIAPGADLRLQSLHEHTGRLPLVGTQGDTPLWGYDTVTALRSGSLQGIAYEIEGYIHECSKRYDELLVFLTGGDAERLAAMTKRVIFALKNEEIPQVPASRESTEVIFLDRNLVPKGLNRILEYNVEI</sequence>